<reference evidence="1" key="2">
    <citation type="submission" date="2021-01" db="EMBL/GenBank/DDBJ databases">
        <authorList>
            <person name="Schikora-Tamarit M.A."/>
        </authorList>
    </citation>
    <scope>NUCLEOTIDE SEQUENCE</scope>
    <source>
        <strain evidence="1">CBS6341</strain>
    </source>
</reference>
<evidence type="ECO:0000313" key="2">
    <source>
        <dbReference type="Proteomes" id="UP000769528"/>
    </source>
</evidence>
<reference evidence="1" key="1">
    <citation type="journal article" date="2021" name="Open Biol.">
        <title>Shared evolutionary footprints suggest mitochondrial oxidative damage underlies multiple complex I losses in fungi.</title>
        <authorList>
            <person name="Schikora-Tamarit M.A."/>
            <person name="Marcet-Houben M."/>
            <person name="Nosek J."/>
            <person name="Gabaldon T."/>
        </authorList>
    </citation>
    <scope>NUCLEOTIDE SEQUENCE</scope>
    <source>
        <strain evidence="1">CBS6341</strain>
    </source>
</reference>
<comment type="caution">
    <text evidence="1">The sequence shown here is derived from an EMBL/GenBank/DDBJ whole genome shotgun (WGS) entry which is preliminary data.</text>
</comment>
<dbReference type="EMBL" id="JAEUBF010001113">
    <property type="protein sequence ID" value="KAH3672759.1"/>
    <property type="molecule type" value="Genomic_DNA"/>
</dbReference>
<evidence type="ECO:0000313" key="1">
    <source>
        <dbReference type="EMBL" id="KAH3672759.1"/>
    </source>
</evidence>
<sequence length="236" mass="25013">MVSSFSFLNSSSSFFFSDSELAAADKTLLKNPPPFSDLKFSTLFGVDGFWLICCKLSAIEFVSLRLELLLFVWGSASSLVVNGPAGKDFATGDIDMVYCEYNADELLAGITVGTGASKNVGLAGELEGVLSSTESEILGNVKALEDLFTISIGGSSSICLGCSVIYTLSSSKSSAFRSTSFSFSSVTSVFSNPVVWLTGNSSGEGWGIISLGSSNKSIIQLLPIISHHYLYYLGKQ</sequence>
<proteinExistence type="predicted"/>
<gene>
    <name evidence="1" type="ORF">WICMUC_004165</name>
</gene>
<keyword evidence="2" id="KW-1185">Reference proteome</keyword>
<protein>
    <submittedName>
        <fullName evidence="1">Uncharacterized protein</fullName>
    </submittedName>
</protein>
<accession>A0A9P8PJX0</accession>
<organism evidence="1 2">
    <name type="scientific">Wickerhamomyces mucosus</name>
    <dbReference type="NCBI Taxonomy" id="1378264"/>
    <lineage>
        <taxon>Eukaryota</taxon>
        <taxon>Fungi</taxon>
        <taxon>Dikarya</taxon>
        <taxon>Ascomycota</taxon>
        <taxon>Saccharomycotina</taxon>
        <taxon>Saccharomycetes</taxon>
        <taxon>Phaffomycetales</taxon>
        <taxon>Wickerhamomycetaceae</taxon>
        <taxon>Wickerhamomyces</taxon>
    </lineage>
</organism>
<dbReference type="AlphaFoldDB" id="A0A9P8PJX0"/>
<dbReference type="Proteomes" id="UP000769528">
    <property type="component" value="Unassembled WGS sequence"/>
</dbReference>
<name>A0A9P8PJX0_9ASCO</name>